<dbReference type="Proteomes" id="UP001056588">
    <property type="component" value="Chromosome"/>
</dbReference>
<keyword evidence="4" id="KW-1185">Reference proteome</keyword>
<reference evidence="3" key="2">
    <citation type="submission" date="2017-10" db="EMBL/GenBank/DDBJ databases">
        <title>Staphylococcus edaphicus sp. nov., isolated in Antarctica, harbouring mecC gene and genomic islands essential in adaptation to extreme environment.</title>
        <authorList>
            <person name="Pantucek R."/>
            <person name="Sedlacek I."/>
            <person name="Indrakova A."/>
            <person name="Vrbovska V."/>
            <person name="Maslanova I."/>
            <person name="Kovarovic V."/>
            <person name="Svec P."/>
            <person name="Kralova S."/>
            <person name="Kristofova L."/>
            <person name="Keklakova J."/>
            <person name="Petras P."/>
            <person name="Doskar J."/>
        </authorList>
    </citation>
    <scope>NUCLEOTIDE SEQUENCE [LARGE SCALE GENOMIC DNA]</scope>
    <source>
        <strain evidence="3">CCM 5085</strain>
    </source>
</reference>
<name>A0A2C6WSQ1_9STAP</name>
<sequence>MKTNQYKDAWQELKEKKIEKFTKLHSLIINHHEDEGDYLRYIEQKNELLDMDNADNTNGFSNLLSDMEDE</sequence>
<dbReference type="OrthoDB" id="2413380at2"/>
<dbReference type="AlphaFoldDB" id="A0A2C6WSQ1"/>
<evidence type="ECO:0000313" key="3">
    <source>
        <dbReference type="Proteomes" id="UP000223828"/>
    </source>
</evidence>
<reference evidence="1" key="3">
    <citation type="submission" date="2017-10" db="EMBL/GenBank/DDBJ databases">
        <authorList>
            <person name="Vrbovska V."/>
            <person name="Kovarovic V."/>
            <person name="Indrakova A."/>
        </authorList>
    </citation>
    <scope>NUCLEOTIDE SEQUENCE</scope>
    <source>
        <strain evidence="1">CCM 8730</strain>
    </source>
</reference>
<proteinExistence type="predicted"/>
<dbReference type="EMBL" id="CP093217">
    <property type="protein sequence ID" value="UQW82468.1"/>
    <property type="molecule type" value="Genomic_DNA"/>
</dbReference>
<reference evidence="2" key="4">
    <citation type="submission" date="2022-03" db="EMBL/GenBank/DDBJ databases">
        <title>Complete Genome Sequence of Staphylococcus edaphicus strain CCM 8731.</title>
        <authorList>
            <person name="Rimmer C.O."/>
            <person name="Thomas J.C."/>
        </authorList>
    </citation>
    <scope>NUCLEOTIDE SEQUENCE</scope>
    <source>
        <strain evidence="2">CCM 8731</strain>
    </source>
</reference>
<evidence type="ECO:0000313" key="1">
    <source>
        <dbReference type="EMBL" id="PHK50776.1"/>
    </source>
</evidence>
<dbReference type="Proteomes" id="UP000223828">
    <property type="component" value="Unassembled WGS sequence"/>
</dbReference>
<accession>A0A2C6WSQ1</accession>
<evidence type="ECO:0000313" key="4">
    <source>
        <dbReference type="Proteomes" id="UP001056588"/>
    </source>
</evidence>
<reference evidence="1" key="1">
    <citation type="journal article" date="2017" name="Appl. Environ. Microbiol.">
        <title>Staphylococcus edaphicus sp. nov., isolated in Antarctica, harbours mecC gene and genomic islands with suspected role in adaptation to extreme environment.</title>
        <authorList>
            <person name="Pantucek R."/>
            <person name="Sedlacek I."/>
            <person name="Indrakova A."/>
            <person name="Vrbovska V."/>
            <person name="Maslanova I."/>
            <person name="Kovarovic V."/>
            <person name="Svec P."/>
            <person name="Kralova S."/>
            <person name="Kristofova L."/>
            <person name="Keklakova J."/>
            <person name="Petras P."/>
            <person name="Doskar J."/>
        </authorList>
    </citation>
    <scope>NUCLEOTIDE SEQUENCE</scope>
    <source>
        <strain evidence="1">CCM 8730</strain>
    </source>
</reference>
<gene>
    <name evidence="1" type="ORF">BTJ66_00280</name>
    <name evidence="2" type="ORF">MNY58_05230</name>
</gene>
<evidence type="ECO:0000313" key="2">
    <source>
        <dbReference type="EMBL" id="UQW82468.1"/>
    </source>
</evidence>
<dbReference type="EMBL" id="MRZN01000001">
    <property type="protein sequence ID" value="PHK50776.1"/>
    <property type="molecule type" value="Genomic_DNA"/>
</dbReference>
<dbReference type="RefSeq" id="WP_099089010.1">
    <property type="nucleotide sequence ID" value="NZ_CP093217.1"/>
</dbReference>
<organism evidence="1 3">
    <name type="scientific">Staphylococcus edaphicus</name>
    <dbReference type="NCBI Taxonomy" id="1955013"/>
    <lineage>
        <taxon>Bacteria</taxon>
        <taxon>Bacillati</taxon>
        <taxon>Bacillota</taxon>
        <taxon>Bacilli</taxon>
        <taxon>Bacillales</taxon>
        <taxon>Staphylococcaceae</taxon>
        <taxon>Staphylococcus</taxon>
    </lineage>
</organism>
<protein>
    <submittedName>
        <fullName evidence="1">Uncharacterized protein</fullName>
    </submittedName>
</protein>